<protein>
    <submittedName>
        <fullName evidence="2">Sorbosone dehydrogenase family protein</fullName>
    </submittedName>
</protein>
<accession>A0ABV4P3G3</accession>
<evidence type="ECO:0000313" key="3">
    <source>
        <dbReference type="Proteomes" id="UP001569428"/>
    </source>
</evidence>
<comment type="caution">
    <text evidence="2">The sequence shown here is derived from an EMBL/GenBank/DDBJ whole genome shotgun (WGS) entry which is preliminary data.</text>
</comment>
<dbReference type="Gene3D" id="2.120.10.30">
    <property type="entry name" value="TolB, C-terminal domain"/>
    <property type="match status" value="1"/>
</dbReference>
<dbReference type="InterPro" id="IPR011041">
    <property type="entry name" value="Quinoprot_gluc/sorb_DH_b-prop"/>
</dbReference>
<evidence type="ECO:0000259" key="1">
    <source>
        <dbReference type="Pfam" id="PF07995"/>
    </source>
</evidence>
<feature type="domain" description="Glucose/Sorbosone dehydrogenase" evidence="1">
    <location>
        <begin position="149"/>
        <end position="262"/>
    </location>
</feature>
<dbReference type="PANTHER" id="PTHR33546:SF1">
    <property type="entry name" value="LARGE, MULTIFUNCTIONAL SECRETED PROTEIN"/>
    <property type="match status" value="1"/>
</dbReference>
<sequence length="336" mass="38003">MPEGFELSYFAEDVETARQLARSESGTVFSGSFSAKKVYAFKDTNNDDKADKRWLLMENLRAPTGIAYKDGDLYVADINKIIRFPDIDENLDNPKSEIVYDQFPTDRHHGWKFLRFDQSGRLIVPVGAPCNICNADENYSKIFSLDLASKEKKVVANGVRNSVGFDFHPQTNELWFTDNGRDMMGDDIPPCEINKVSYQGEHFGYPYIHGKDIVDPEFGQGKKASDYSSPALNLGAHVAPLGIHFYHGDQFPEAYQHQLLVAEHGSWNRSKKSGYRVMLATIEGNDIINYQPIVTGFMQNEKTYGRPVAFLEMPDGSVLISDDFAHKIYRLTYSGH</sequence>
<dbReference type="InterPro" id="IPR012938">
    <property type="entry name" value="Glc/Sorbosone_DH"/>
</dbReference>
<dbReference type="EMBL" id="JBGMEK010000058">
    <property type="protein sequence ID" value="MFA0812877.1"/>
    <property type="molecule type" value="Genomic_DNA"/>
</dbReference>
<reference evidence="2 3" key="1">
    <citation type="submission" date="2024-08" db="EMBL/GenBank/DDBJ databases">
        <authorList>
            <person name="Ishaq N."/>
        </authorList>
    </citation>
    <scope>NUCLEOTIDE SEQUENCE [LARGE SCALE GENOMIC DNA]</scope>
    <source>
        <strain evidence="2 3">DSM 18651</strain>
    </source>
</reference>
<dbReference type="InterPro" id="IPR011042">
    <property type="entry name" value="6-blade_b-propeller_TolB-like"/>
</dbReference>
<name>A0ABV4P3G3_9GAMM</name>
<proteinExistence type="predicted"/>
<dbReference type="SUPFAM" id="SSF50952">
    <property type="entry name" value="Soluble quinoprotein glucose dehydrogenase"/>
    <property type="match status" value="1"/>
</dbReference>
<organism evidence="2 3">
    <name type="scientific">Microbulbifer epialgicus</name>
    <dbReference type="NCBI Taxonomy" id="393907"/>
    <lineage>
        <taxon>Bacteria</taxon>
        <taxon>Pseudomonadati</taxon>
        <taxon>Pseudomonadota</taxon>
        <taxon>Gammaproteobacteria</taxon>
        <taxon>Cellvibrionales</taxon>
        <taxon>Microbulbiferaceae</taxon>
        <taxon>Microbulbifer</taxon>
    </lineage>
</organism>
<dbReference type="RefSeq" id="WP_371840610.1">
    <property type="nucleotide sequence ID" value="NZ_JBGMEK010000058.1"/>
</dbReference>
<dbReference type="PANTHER" id="PTHR33546">
    <property type="entry name" value="LARGE, MULTIFUNCTIONAL SECRETED PROTEIN-RELATED"/>
    <property type="match status" value="1"/>
</dbReference>
<keyword evidence="3" id="KW-1185">Reference proteome</keyword>
<dbReference type="Proteomes" id="UP001569428">
    <property type="component" value="Unassembled WGS sequence"/>
</dbReference>
<gene>
    <name evidence="2" type="ORF">ACCI49_18360</name>
</gene>
<evidence type="ECO:0000313" key="2">
    <source>
        <dbReference type="EMBL" id="MFA0812877.1"/>
    </source>
</evidence>
<dbReference type="Pfam" id="PF07995">
    <property type="entry name" value="GSDH"/>
    <property type="match status" value="1"/>
</dbReference>